<evidence type="ECO:0000313" key="3">
    <source>
        <dbReference type="Proteomes" id="UP000019222"/>
    </source>
</evidence>
<comment type="similarity">
    <text evidence="1">Belongs to the ROK (NagC/XylR) family.</text>
</comment>
<dbReference type="InterPro" id="IPR000600">
    <property type="entry name" value="ROK"/>
</dbReference>
<sequence length="376" mass="41034">MNKPVYFSFPDTPVARVFHQIRTTASDRTLLQRQLGYSQASITRHVASLMEAGLVEEVSAANQEESRTGRPRITLGIDGGHLTAWGAHVGVSSTEIVVCDVGGRIIRQRRLPLATKKLAPEDHLRTVSHELERLSVGLPQPVDVGIAFSSHVNHHGFVDSSEYGWHDINVCSLLSEIFNRSVSVSTGVLAMAGAEISDTPLAADRREAPLLPSTLYFYAREIVNHAWIFNGVVHRPHSGKAPSIYRPETPSHASPLSVSGIIDEATAQGLRTSSFADLVRHSQHCTPIKELFRARAEALGDAVAAAVEFVDPEVVVFAGEAFTLDPDTLRVTVSRVRHTAHPGAQLRIHNAGRNILQRAASQVALSRFRNDPLLFS</sequence>
<organism evidence="2 3">
    <name type="scientific">Corynebacterium vitaeruminis DSM 20294</name>
    <dbReference type="NCBI Taxonomy" id="1224164"/>
    <lineage>
        <taxon>Bacteria</taxon>
        <taxon>Bacillati</taxon>
        <taxon>Actinomycetota</taxon>
        <taxon>Actinomycetes</taxon>
        <taxon>Mycobacteriales</taxon>
        <taxon>Corynebacteriaceae</taxon>
        <taxon>Corynebacterium</taxon>
    </lineage>
</organism>
<dbReference type="EMBL" id="CP004353">
    <property type="protein sequence ID" value="AHI21407.1"/>
    <property type="molecule type" value="Genomic_DNA"/>
</dbReference>
<protein>
    <submittedName>
        <fullName evidence="2">Uncharacterized protein</fullName>
    </submittedName>
</protein>
<dbReference type="InterPro" id="IPR036388">
    <property type="entry name" value="WH-like_DNA-bd_sf"/>
</dbReference>
<accession>W5XWV0</accession>
<dbReference type="HOGENOM" id="CLU_036604_13_4_11"/>
<dbReference type="eggNOG" id="COG1940">
    <property type="taxonomic scope" value="Bacteria"/>
</dbReference>
<reference evidence="2 3" key="1">
    <citation type="submission" date="2013-02" db="EMBL/GenBank/DDBJ databases">
        <title>The complete genome sequence of Corynebacterium vitaeruminis DSM 20294.</title>
        <authorList>
            <person name="Ruckert C."/>
            <person name="Albersmeier A."/>
            <person name="Kalinowski J."/>
        </authorList>
    </citation>
    <scope>NUCLEOTIDE SEQUENCE [LARGE SCALE GENOMIC DNA]</scope>
    <source>
        <strain evidence="3">ATCC 10234</strain>
    </source>
</reference>
<keyword evidence="3" id="KW-1185">Reference proteome</keyword>
<dbReference type="SUPFAM" id="SSF46785">
    <property type="entry name" value="Winged helix' DNA-binding domain"/>
    <property type="match status" value="1"/>
</dbReference>
<dbReference type="InterPro" id="IPR036390">
    <property type="entry name" value="WH_DNA-bd_sf"/>
</dbReference>
<dbReference type="KEGG" id="cvt:B843_00055"/>
<dbReference type="AlphaFoldDB" id="W5XWV0"/>
<gene>
    <name evidence="2" type="ORF">B843_00055</name>
</gene>
<dbReference type="SUPFAM" id="SSF53067">
    <property type="entry name" value="Actin-like ATPase domain"/>
    <property type="match status" value="2"/>
</dbReference>
<proteinExistence type="inferred from homology"/>
<dbReference type="PANTHER" id="PTHR18964:SF149">
    <property type="entry name" value="BIFUNCTIONAL UDP-N-ACETYLGLUCOSAMINE 2-EPIMERASE_N-ACETYLMANNOSAMINE KINASE"/>
    <property type="match status" value="1"/>
</dbReference>
<dbReference type="Gene3D" id="3.30.420.40">
    <property type="match status" value="2"/>
</dbReference>
<dbReference type="InterPro" id="IPR043129">
    <property type="entry name" value="ATPase_NBD"/>
</dbReference>
<dbReference type="eggNOG" id="COG1846">
    <property type="taxonomic scope" value="Bacteria"/>
</dbReference>
<dbReference type="PANTHER" id="PTHR18964">
    <property type="entry name" value="ROK (REPRESSOR, ORF, KINASE) FAMILY"/>
    <property type="match status" value="1"/>
</dbReference>
<dbReference type="STRING" id="1224164.B843_00055"/>
<name>W5XWV0_9CORY</name>
<dbReference type="Gene3D" id="1.10.10.10">
    <property type="entry name" value="Winged helix-like DNA-binding domain superfamily/Winged helix DNA-binding domain"/>
    <property type="match status" value="1"/>
</dbReference>
<evidence type="ECO:0000313" key="2">
    <source>
        <dbReference type="EMBL" id="AHI21407.1"/>
    </source>
</evidence>
<evidence type="ECO:0000256" key="1">
    <source>
        <dbReference type="ARBA" id="ARBA00006479"/>
    </source>
</evidence>
<dbReference type="Proteomes" id="UP000019222">
    <property type="component" value="Chromosome"/>
</dbReference>